<sequence>MKNNGLSQAINPQAEARVDAPITFMSSDHVPRVTDYGFGISAIDADYLRPGLAAIHLVVEGDKAALVDTGTSSSVPGLIRVLGIKNLDPADIAYVFVTHIHLDHAGGAGEFMRCFPNAKLVVHPRGARHMADPARLIASAMSVYGEMEFKRMYGVIRPVDANRIIEAPDGFSLDFNGRPLVFLDTPGHARHHYCIFDRSSQSFFTGDTFGLSYREFDVDGMEFVFPTTTPVQFDPVAAHASLDRIMGYEPSYAFLTHYGRIGHLPRHALELHQLIDAHVRIARELRDVPDRRTALVEELGNLLLSRIVAHGCKLPQEEIHDLLSLDVGLNVQGLENWLDHAGGN</sequence>
<dbReference type="STRING" id="1233.SAMN05216387_105100"/>
<evidence type="ECO:0000313" key="2">
    <source>
        <dbReference type="EMBL" id="SEL11072.1"/>
    </source>
</evidence>
<evidence type="ECO:0000313" key="3">
    <source>
        <dbReference type="Proteomes" id="UP000198620"/>
    </source>
</evidence>
<feature type="domain" description="Metallo-beta-lactamase" evidence="1">
    <location>
        <begin position="52"/>
        <end position="257"/>
    </location>
</feature>
<dbReference type="EMBL" id="FOBH01000005">
    <property type="protein sequence ID" value="SEL11072.1"/>
    <property type="molecule type" value="Genomic_DNA"/>
</dbReference>
<dbReference type="Proteomes" id="UP000198620">
    <property type="component" value="Unassembled WGS sequence"/>
</dbReference>
<dbReference type="Pfam" id="PF00753">
    <property type="entry name" value="Lactamase_B"/>
    <property type="match status" value="1"/>
</dbReference>
<evidence type="ECO:0000259" key="1">
    <source>
        <dbReference type="SMART" id="SM00849"/>
    </source>
</evidence>
<dbReference type="InterPro" id="IPR036866">
    <property type="entry name" value="RibonucZ/Hydroxyglut_hydro"/>
</dbReference>
<organism evidence="2 3">
    <name type="scientific">Nitrosovibrio tenuis</name>
    <dbReference type="NCBI Taxonomy" id="1233"/>
    <lineage>
        <taxon>Bacteria</taxon>
        <taxon>Pseudomonadati</taxon>
        <taxon>Pseudomonadota</taxon>
        <taxon>Betaproteobacteria</taxon>
        <taxon>Nitrosomonadales</taxon>
        <taxon>Nitrosomonadaceae</taxon>
        <taxon>Nitrosovibrio</taxon>
    </lineage>
</organism>
<keyword evidence="3" id="KW-1185">Reference proteome</keyword>
<dbReference type="AlphaFoldDB" id="A0A1H7MIQ7"/>
<dbReference type="PANTHER" id="PTHR42951">
    <property type="entry name" value="METALLO-BETA-LACTAMASE DOMAIN-CONTAINING"/>
    <property type="match status" value="1"/>
</dbReference>
<dbReference type="InterPro" id="IPR037482">
    <property type="entry name" value="ST1585_MBL-fold"/>
</dbReference>
<dbReference type="Gene3D" id="3.60.15.10">
    <property type="entry name" value="Ribonuclease Z/Hydroxyacylglutathione hydrolase-like"/>
    <property type="match status" value="1"/>
</dbReference>
<protein>
    <submittedName>
        <fullName evidence="2">Metallo-beta-lactamase superfamily protein</fullName>
    </submittedName>
</protein>
<dbReference type="SUPFAM" id="SSF56281">
    <property type="entry name" value="Metallo-hydrolase/oxidoreductase"/>
    <property type="match status" value="1"/>
</dbReference>
<gene>
    <name evidence="2" type="ORF">SAMN05216387_105100</name>
</gene>
<reference evidence="2 3" key="1">
    <citation type="submission" date="2016-10" db="EMBL/GenBank/DDBJ databases">
        <authorList>
            <person name="de Groot N.N."/>
        </authorList>
    </citation>
    <scope>NUCLEOTIDE SEQUENCE [LARGE SCALE GENOMIC DNA]</scope>
    <source>
        <strain evidence="2 3">Nv1</strain>
    </source>
</reference>
<proteinExistence type="predicted"/>
<dbReference type="CDD" id="cd07726">
    <property type="entry name" value="ST1585-like_MBL-fold"/>
    <property type="match status" value="1"/>
</dbReference>
<dbReference type="SMART" id="SM00849">
    <property type="entry name" value="Lactamase_B"/>
    <property type="match status" value="1"/>
</dbReference>
<dbReference type="InterPro" id="IPR001279">
    <property type="entry name" value="Metallo-B-lactamas"/>
</dbReference>
<accession>A0A1H7MIQ7</accession>
<dbReference type="InterPro" id="IPR050855">
    <property type="entry name" value="NDM-1-like"/>
</dbReference>
<name>A0A1H7MIQ7_9PROT</name>
<dbReference type="PANTHER" id="PTHR42951:SF22">
    <property type="entry name" value="METALLO BETA-LACTAMASE SUPERFAMILY LIPOPROTEIN"/>
    <property type="match status" value="1"/>
</dbReference>